<dbReference type="Proteomes" id="UP000494163">
    <property type="component" value="Chromosome 3L"/>
</dbReference>
<dbReference type="OrthoDB" id="6133584at2759"/>
<evidence type="ECO:0000313" key="7">
    <source>
        <dbReference type="EMBL" id="ALC44118.1"/>
    </source>
</evidence>
<feature type="disulfide bond" evidence="3">
    <location>
        <begin position="532"/>
        <end position="549"/>
    </location>
</feature>
<feature type="region of interest" description="Disordered" evidence="4">
    <location>
        <begin position="129"/>
        <end position="148"/>
    </location>
</feature>
<feature type="domain" description="Ig-like" evidence="6">
    <location>
        <begin position="419"/>
        <end position="504"/>
    </location>
</feature>
<evidence type="ECO:0000259" key="5">
    <source>
        <dbReference type="PROSITE" id="PS50026"/>
    </source>
</evidence>
<gene>
    <name evidence="7" type="ORF">Dbus_chr3Lg1284</name>
</gene>
<dbReference type="SUPFAM" id="SSF48726">
    <property type="entry name" value="Immunoglobulin"/>
    <property type="match status" value="1"/>
</dbReference>
<dbReference type="PANTHER" id="PTHR47633:SF14">
    <property type="entry name" value="IG-LIKE DOMAIN-CONTAINING PROTEIN"/>
    <property type="match status" value="1"/>
</dbReference>
<keyword evidence="8" id="KW-1185">Reference proteome</keyword>
<dbReference type="SMART" id="SM00408">
    <property type="entry name" value="IGc2"/>
    <property type="match status" value="1"/>
</dbReference>
<keyword evidence="2" id="KW-0393">Immunoglobulin domain</keyword>
<dbReference type="InterPro" id="IPR000742">
    <property type="entry name" value="EGF"/>
</dbReference>
<dbReference type="Pfam" id="PF07679">
    <property type="entry name" value="I-set"/>
    <property type="match status" value="1"/>
</dbReference>
<dbReference type="PROSITE" id="PS50026">
    <property type="entry name" value="EGF_3"/>
    <property type="match status" value="1"/>
</dbReference>
<dbReference type="CDD" id="cd00096">
    <property type="entry name" value="Ig"/>
    <property type="match status" value="1"/>
</dbReference>
<feature type="domain" description="EGF-like" evidence="5">
    <location>
        <begin position="523"/>
        <end position="550"/>
    </location>
</feature>
<organism evidence="7 8">
    <name type="scientific">Drosophila busckii</name>
    <name type="common">Fruit fly</name>
    <dbReference type="NCBI Taxonomy" id="30019"/>
    <lineage>
        <taxon>Eukaryota</taxon>
        <taxon>Metazoa</taxon>
        <taxon>Ecdysozoa</taxon>
        <taxon>Arthropoda</taxon>
        <taxon>Hexapoda</taxon>
        <taxon>Insecta</taxon>
        <taxon>Pterygota</taxon>
        <taxon>Neoptera</taxon>
        <taxon>Endopterygota</taxon>
        <taxon>Diptera</taxon>
        <taxon>Brachycera</taxon>
        <taxon>Muscomorpha</taxon>
        <taxon>Ephydroidea</taxon>
        <taxon>Drosophilidae</taxon>
        <taxon>Drosophila</taxon>
    </lineage>
</organism>
<keyword evidence="3" id="KW-0245">EGF-like domain</keyword>
<dbReference type="Pfam" id="PF24700">
    <property type="entry name" value="Vein_beta-barrel"/>
    <property type="match status" value="1"/>
</dbReference>
<name>A0A0M5JBA3_DROBS</name>
<feature type="compositionally biased region" description="Low complexity" evidence="4">
    <location>
        <begin position="254"/>
        <end position="264"/>
    </location>
</feature>
<dbReference type="InterPro" id="IPR013098">
    <property type="entry name" value="Ig_I-set"/>
</dbReference>
<protein>
    <submittedName>
        <fullName evidence="7">Vn</fullName>
    </submittedName>
</protein>
<feature type="compositionally biased region" description="Basic residues" evidence="4">
    <location>
        <begin position="265"/>
        <end position="276"/>
    </location>
</feature>
<accession>A0A0M5JBA3</accession>
<dbReference type="GO" id="GO:0004672">
    <property type="term" value="F:protein kinase activity"/>
    <property type="evidence" value="ECO:0007669"/>
    <property type="project" value="TreeGrafter"/>
</dbReference>
<sequence length="550" mass="63900">MYAQHVRKWSLKTQLQLMPLILLAIYVSTMLLLITCAPTIAAAAATTTHQQQQQQQQQQPPSWQVEENTYYIALPQQQQQQQQQQYFGSSSDSDSNIDNIILSRLLKRPSNSFSSSSNINLRPATVFDAPQQQPQQQQQLQRQQQQSIQKVPNTLINSQIYKLLNNGRASSKTRRHTQQQQQQPQAIAAYSNSTRVKAQRYLIESYELPESAEQTARNRREFNHFDSQRQHRGSNRQQQQQQKREYRQQRQRQRQLQQQQQQHQSQRKHPRKHRNHLHTDRYCSGHDPAQLAFVAPTVFMGVFTSRSADRRANYSATMKVVQVFKQQRDLPQLPQLVRLQFASRNRSSECDIYRARLLPRGLVRGDLEQSSDHNYMMFVQQTNPGNFSILGQPMRVTQSVLQAVRMAVNETYAQNASITKIMSTPSNITMENGKELRIICKVRGRPPPKVTWFKDDKSIKGNRNVYQFKHHKRRSELIVRSFNSSSDAGKYECRAKNKASKTIDKRRIMINAYSVATQPDRSTGYPCKENICFHGGTCMLIAELNSFYCR</sequence>
<dbReference type="PROSITE" id="PS50835">
    <property type="entry name" value="IG_LIKE"/>
    <property type="match status" value="1"/>
</dbReference>
<dbReference type="InterPro" id="IPR003598">
    <property type="entry name" value="Ig_sub2"/>
</dbReference>
<evidence type="ECO:0000259" key="6">
    <source>
        <dbReference type="PROSITE" id="PS50835"/>
    </source>
</evidence>
<evidence type="ECO:0000256" key="1">
    <source>
        <dbReference type="ARBA" id="ARBA00023157"/>
    </source>
</evidence>
<feature type="region of interest" description="Disordered" evidence="4">
    <location>
        <begin position="224"/>
        <end position="281"/>
    </location>
</feature>
<dbReference type="STRING" id="30019.A0A0M5JBA3"/>
<dbReference type="InterPro" id="IPR013783">
    <property type="entry name" value="Ig-like_fold"/>
</dbReference>
<dbReference type="PANTHER" id="PTHR47633">
    <property type="entry name" value="IMMUNOGLOBULIN"/>
    <property type="match status" value="1"/>
</dbReference>
<feature type="region of interest" description="Disordered" evidence="4">
    <location>
        <begin position="168"/>
        <end position="191"/>
    </location>
</feature>
<feature type="compositionally biased region" description="Low complexity" evidence="4">
    <location>
        <begin position="131"/>
        <end position="148"/>
    </location>
</feature>
<evidence type="ECO:0000256" key="3">
    <source>
        <dbReference type="PROSITE-ProRule" id="PRU00076"/>
    </source>
</evidence>
<dbReference type="InterPro" id="IPR036179">
    <property type="entry name" value="Ig-like_dom_sf"/>
</dbReference>
<evidence type="ECO:0000256" key="4">
    <source>
        <dbReference type="SAM" id="MobiDB-lite"/>
    </source>
</evidence>
<comment type="caution">
    <text evidence="3">Lacks conserved residue(s) required for the propagation of feature annotation.</text>
</comment>
<proteinExistence type="predicted"/>
<keyword evidence="1 3" id="KW-1015">Disulfide bond</keyword>
<dbReference type="InterPro" id="IPR007110">
    <property type="entry name" value="Ig-like_dom"/>
</dbReference>
<dbReference type="AlphaFoldDB" id="A0A0M5JBA3"/>
<evidence type="ECO:0000256" key="2">
    <source>
        <dbReference type="ARBA" id="ARBA00023319"/>
    </source>
</evidence>
<dbReference type="InterPro" id="IPR057777">
    <property type="entry name" value="Beta-barrel_vein"/>
</dbReference>
<dbReference type="EMBL" id="CP012525">
    <property type="protein sequence ID" value="ALC44118.1"/>
    <property type="molecule type" value="Genomic_DNA"/>
</dbReference>
<dbReference type="Gene3D" id="2.60.40.10">
    <property type="entry name" value="Immunoglobulins"/>
    <property type="match status" value="1"/>
</dbReference>
<reference evidence="7 8" key="1">
    <citation type="submission" date="2015-08" db="EMBL/GenBank/DDBJ databases">
        <title>Ancestral chromatin configuration constrains chromatin evolution on differentiating sex chromosomes in Drosophila.</title>
        <authorList>
            <person name="Zhou Q."/>
            <person name="Bachtrog D."/>
        </authorList>
    </citation>
    <scope>NUCLEOTIDE SEQUENCE [LARGE SCALE GENOMIC DNA]</scope>
    <source>
        <tissue evidence="7">Whole larvae</tissue>
    </source>
</reference>
<dbReference type="FunFam" id="2.60.40.10:FF:000032">
    <property type="entry name" value="palladin isoform X1"/>
    <property type="match status" value="1"/>
</dbReference>
<dbReference type="OMA" id="ENICFHG"/>
<evidence type="ECO:0000313" key="8">
    <source>
        <dbReference type="Proteomes" id="UP000494163"/>
    </source>
</evidence>